<evidence type="ECO:0000313" key="3">
    <source>
        <dbReference type="Proteomes" id="UP000326565"/>
    </source>
</evidence>
<dbReference type="AlphaFoldDB" id="A0A5N5WTG5"/>
<feature type="compositionally biased region" description="Polar residues" evidence="1">
    <location>
        <begin position="43"/>
        <end position="53"/>
    </location>
</feature>
<dbReference type="InterPro" id="IPR043129">
    <property type="entry name" value="ATPase_NBD"/>
</dbReference>
<dbReference type="EMBL" id="ML732262">
    <property type="protein sequence ID" value="KAB8071836.1"/>
    <property type="molecule type" value="Genomic_DNA"/>
</dbReference>
<feature type="compositionally biased region" description="Acidic residues" evidence="1">
    <location>
        <begin position="95"/>
        <end position="114"/>
    </location>
</feature>
<feature type="region of interest" description="Disordered" evidence="1">
    <location>
        <begin position="39"/>
        <end position="143"/>
    </location>
</feature>
<dbReference type="Proteomes" id="UP000326565">
    <property type="component" value="Unassembled WGS sequence"/>
</dbReference>
<dbReference type="Gene3D" id="3.30.420.40">
    <property type="match status" value="1"/>
</dbReference>
<feature type="compositionally biased region" description="Low complexity" evidence="1">
    <location>
        <begin position="83"/>
        <end position="94"/>
    </location>
</feature>
<dbReference type="CDD" id="cd10170">
    <property type="entry name" value="ASKHA_NBD_HSP70"/>
    <property type="match status" value="1"/>
</dbReference>
<gene>
    <name evidence="2" type="ORF">BDV29DRAFT_12049</name>
</gene>
<feature type="compositionally biased region" description="Basic and acidic residues" evidence="1">
    <location>
        <begin position="115"/>
        <end position="135"/>
    </location>
</feature>
<evidence type="ECO:0000256" key="1">
    <source>
        <dbReference type="SAM" id="MobiDB-lite"/>
    </source>
</evidence>
<reference evidence="2 3" key="1">
    <citation type="submission" date="2019-04" db="EMBL/GenBank/DDBJ databases">
        <title>Friends and foes A comparative genomics study of 23 Aspergillus species from section Flavi.</title>
        <authorList>
            <consortium name="DOE Joint Genome Institute"/>
            <person name="Kjaerbolling I."/>
            <person name="Vesth T."/>
            <person name="Frisvad J.C."/>
            <person name="Nybo J.L."/>
            <person name="Theobald S."/>
            <person name="Kildgaard S."/>
            <person name="Isbrandt T."/>
            <person name="Kuo A."/>
            <person name="Sato A."/>
            <person name="Lyhne E.K."/>
            <person name="Kogle M.E."/>
            <person name="Wiebenga A."/>
            <person name="Kun R.S."/>
            <person name="Lubbers R.J."/>
            <person name="Makela M.R."/>
            <person name="Barry K."/>
            <person name="Chovatia M."/>
            <person name="Clum A."/>
            <person name="Daum C."/>
            <person name="Haridas S."/>
            <person name="He G."/>
            <person name="LaButti K."/>
            <person name="Lipzen A."/>
            <person name="Mondo S."/>
            <person name="Riley R."/>
            <person name="Salamov A."/>
            <person name="Simmons B.A."/>
            <person name="Magnuson J.K."/>
            <person name="Henrissat B."/>
            <person name="Mortensen U.H."/>
            <person name="Larsen T.O."/>
            <person name="Devries R.P."/>
            <person name="Grigoriev I.V."/>
            <person name="Machida M."/>
            <person name="Baker S.E."/>
            <person name="Andersen M.R."/>
        </authorList>
    </citation>
    <scope>NUCLEOTIDE SEQUENCE [LARGE SCALE GENOMIC DNA]</scope>
    <source>
        <strain evidence="2 3">CBS 151.66</strain>
    </source>
</reference>
<accession>A0A5N5WTG5</accession>
<dbReference type="PANTHER" id="PTHR42749:SF8">
    <property type="entry name" value="HSP70 FAMILY PROTEIN (AFU_ORTHOLOGUE AFUA_3G13740)"/>
    <property type="match status" value="1"/>
</dbReference>
<sequence length="709" mass="80722">MGEAAHDIRHFVVGVDFGTTFSSVSVLAQRKRAVKVDPDKIQGISNYPSSTVAYTEAPKEVPTESWYPRRLPRRQSLERPAVGLDENSSSSNASLDDDGDVEIKEEDEESESEDSDGKKRYESDESDGSDDRGDRSVATGFPVDYMDEDNGGIDRYYWGYTVAQKLSDPDIFEELSRRISRSKLLLDRSAHTRRIRQQLARTVQELSRSRLIRDETDVIADYLTHLFKHAKSQMAVNYQYNEACPVEFVLTVPAMWTEKARRVMQNAMTRALRDSRFIKGALYDIDNLFIVTEPEAAATYVLATTDEILPNDCFILLDAGGGTVDAITYKVRKVRPLRLEREEVEPAGALCGSSYLNETFEKLIYERLKKETYLERNDVKIEGIVNDLAQQFETKHKRHIDIYARPLEPEHFFIQGLEPNQEKKFRKNRLYLDQEDLKAIFKPCLDGVSSLMFDQMDQARSKGVAVKKVILIGGFAASPSLIGHLQRRLDRHQRLNKTKVQLIRATVPGCAVAHGAVLRALQKEDGPERRLRSSYGLLRTEPYQPEIVKAHIGKNPWTDPLDGSKYIKNTIEWVVSKGDLLPSGTRITRAVTHTFPLQPDEPFLCKEVFYVSDQKHDSNYRRNHPKNKGATEEGHIIVDMSYLKKDLSFKPVYPKPGEKGQPHYRVEFDLVIIVDGRNLRFIAYSKGQDNIIKGERRISIAAAFQPGTD</sequence>
<name>A0A5N5WTG5_9EURO</name>
<dbReference type="PANTHER" id="PTHR42749">
    <property type="entry name" value="CELL SHAPE-DETERMINING PROTEIN MREB"/>
    <property type="match status" value="1"/>
</dbReference>
<protein>
    <submittedName>
        <fullName evidence="2">Uncharacterized protein</fullName>
    </submittedName>
</protein>
<proteinExistence type="predicted"/>
<evidence type="ECO:0000313" key="2">
    <source>
        <dbReference type="EMBL" id="KAB8071836.1"/>
    </source>
</evidence>
<dbReference type="OrthoDB" id="2963168at2759"/>
<organism evidence="2 3">
    <name type="scientific">Aspergillus leporis</name>
    <dbReference type="NCBI Taxonomy" id="41062"/>
    <lineage>
        <taxon>Eukaryota</taxon>
        <taxon>Fungi</taxon>
        <taxon>Dikarya</taxon>
        <taxon>Ascomycota</taxon>
        <taxon>Pezizomycotina</taxon>
        <taxon>Eurotiomycetes</taxon>
        <taxon>Eurotiomycetidae</taxon>
        <taxon>Eurotiales</taxon>
        <taxon>Aspergillaceae</taxon>
        <taxon>Aspergillus</taxon>
        <taxon>Aspergillus subgen. Circumdati</taxon>
    </lineage>
</organism>
<keyword evidence="3" id="KW-1185">Reference proteome</keyword>
<dbReference type="SUPFAM" id="SSF53067">
    <property type="entry name" value="Actin-like ATPase domain"/>
    <property type="match status" value="2"/>
</dbReference>